<dbReference type="CDD" id="cd07185">
    <property type="entry name" value="OmpA_C-like"/>
    <property type="match status" value="1"/>
</dbReference>
<keyword evidence="8" id="KW-1185">Reference proteome</keyword>
<dbReference type="InterPro" id="IPR036737">
    <property type="entry name" value="OmpA-like_sf"/>
</dbReference>
<gene>
    <name evidence="7" type="ORF">DMB65_14215</name>
</gene>
<dbReference type="PRINTS" id="PR01021">
    <property type="entry name" value="OMPADOMAIN"/>
</dbReference>
<dbReference type="Proteomes" id="UP000247903">
    <property type="component" value="Unassembled WGS sequence"/>
</dbReference>
<name>A0A2V4BMJ5_9FLAO</name>
<dbReference type="EMBL" id="QJHK01000012">
    <property type="protein sequence ID" value="PXY40215.1"/>
    <property type="molecule type" value="Genomic_DNA"/>
</dbReference>
<dbReference type="Gene3D" id="3.30.1330.60">
    <property type="entry name" value="OmpA-like domain"/>
    <property type="match status" value="1"/>
</dbReference>
<dbReference type="PANTHER" id="PTHR30329:SF21">
    <property type="entry name" value="LIPOPROTEIN YIAD-RELATED"/>
    <property type="match status" value="1"/>
</dbReference>
<feature type="domain" description="OmpA-like" evidence="6">
    <location>
        <begin position="302"/>
        <end position="416"/>
    </location>
</feature>
<evidence type="ECO:0000256" key="3">
    <source>
        <dbReference type="ARBA" id="ARBA00023237"/>
    </source>
</evidence>
<keyword evidence="2 4" id="KW-0472">Membrane</keyword>
<dbReference type="InterPro" id="IPR050330">
    <property type="entry name" value="Bact_OuterMem_StrucFunc"/>
</dbReference>
<accession>A0A2V4BMJ5</accession>
<feature type="chain" id="PRO_5015954922" evidence="5">
    <location>
        <begin position="20"/>
        <end position="416"/>
    </location>
</feature>
<proteinExistence type="predicted"/>
<dbReference type="InterPro" id="IPR006665">
    <property type="entry name" value="OmpA-like"/>
</dbReference>
<dbReference type="InterPro" id="IPR006664">
    <property type="entry name" value="OMP_bac"/>
</dbReference>
<evidence type="ECO:0000259" key="6">
    <source>
        <dbReference type="PROSITE" id="PS51123"/>
    </source>
</evidence>
<protein>
    <submittedName>
        <fullName evidence="7">Flagellar motor protein MotB</fullName>
    </submittedName>
</protein>
<dbReference type="SUPFAM" id="SSF103088">
    <property type="entry name" value="OmpA-like"/>
    <property type="match status" value="1"/>
</dbReference>
<keyword evidence="3" id="KW-0998">Cell outer membrane</keyword>
<keyword evidence="7" id="KW-0966">Cell projection</keyword>
<evidence type="ECO:0000313" key="7">
    <source>
        <dbReference type="EMBL" id="PXY40215.1"/>
    </source>
</evidence>
<dbReference type="SUPFAM" id="SSF103647">
    <property type="entry name" value="TSP type-3 repeat"/>
    <property type="match status" value="1"/>
</dbReference>
<comment type="caution">
    <text evidence="7">The sequence shown here is derived from an EMBL/GenBank/DDBJ whole genome shotgun (WGS) entry which is preliminary data.</text>
</comment>
<evidence type="ECO:0000256" key="4">
    <source>
        <dbReference type="PROSITE-ProRule" id="PRU00473"/>
    </source>
</evidence>
<dbReference type="Pfam" id="PF00691">
    <property type="entry name" value="OmpA"/>
    <property type="match status" value="1"/>
</dbReference>
<dbReference type="RefSeq" id="WP_110307305.1">
    <property type="nucleotide sequence ID" value="NZ_QJHK01000012.1"/>
</dbReference>
<evidence type="ECO:0000256" key="2">
    <source>
        <dbReference type="ARBA" id="ARBA00023136"/>
    </source>
</evidence>
<comment type="subcellular location">
    <subcellularLocation>
        <location evidence="1">Cell outer membrane</location>
    </subcellularLocation>
</comment>
<evidence type="ECO:0000256" key="1">
    <source>
        <dbReference type="ARBA" id="ARBA00004442"/>
    </source>
</evidence>
<dbReference type="AlphaFoldDB" id="A0A2V4BMJ5"/>
<dbReference type="InterPro" id="IPR028974">
    <property type="entry name" value="TSP_type-3_rpt"/>
</dbReference>
<keyword evidence="7" id="KW-0282">Flagellum</keyword>
<sequence>MKKIILLLVLLVTVTITNAQTSTGESLTDGNFNKWSIEFAGGFNKPQKPMKYYTSTISPYVVDLGVRYMLNNKFGFKADFGYNSFQEQKNTTPFDTKYYRFDIQGVANLGRIMNFESWTKTIGLLGHTGFGAAYFEDKNSSLNDRVINFIIGVTGQVKLSNKLVLTGDFSTIMNAFQRYTYDAAAVTTEKGFNGVLFNGTIGLTLYLGKKEKHADWVTLTDNEIIAQRERIDNLEKMLIDSDKDGVADYLDLEPNTIAGLMVDSKGRAVDLNNNGIPDELEDYLKKTYSNKSSAPISDSESITKLVNGGYVAAYFDFNKSTPTDSSMDGINFVLNYLKNNPSASVEITGYADEIGNALYNEKLAIERANSVKDILLKAKIAAERINVISGGVDTSVDKDSATARKLVRRVTFKIKE</sequence>
<evidence type="ECO:0000256" key="5">
    <source>
        <dbReference type="SAM" id="SignalP"/>
    </source>
</evidence>
<dbReference type="GO" id="GO:0005509">
    <property type="term" value="F:calcium ion binding"/>
    <property type="evidence" value="ECO:0007669"/>
    <property type="project" value="InterPro"/>
</dbReference>
<reference evidence="7 8" key="1">
    <citation type="submission" date="2018-05" db="EMBL/GenBank/DDBJ databases">
        <title>Flavobacterium sp. strain IMCC34759, incomplete genome.</title>
        <authorList>
            <person name="Joung Y."/>
            <person name="Cho J."/>
        </authorList>
    </citation>
    <scope>NUCLEOTIDE SEQUENCE [LARGE SCALE GENOMIC DNA]</scope>
    <source>
        <strain evidence="7 8">IMCC34759</strain>
    </source>
</reference>
<dbReference type="OrthoDB" id="1522982at2"/>
<dbReference type="PROSITE" id="PS51123">
    <property type="entry name" value="OMPA_2"/>
    <property type="match status" value="1"/>
</dbReference>
<dbReference type="PANTHER" id="PTHR30329">
    <property type="entry name" value="STATOR ELEMENT OF FLAGELLAR MOTOR COMPLEX"/>
    <property type="match status" value="1"/>
</dbReference>
<dbReference type="GO" id="GO:0009279">
    <property type="term" value="C:cell outer membrane"/>
    <property type="evidence" value="ECO:0007669"/>
    <property type="project" value="UniProtKB-SubCell"/>
</dbReference>
<evidence type="ECO:0000313" key="8">
    <source>
        <dbReference type="Proteomes" id="UP000247903"/>
    </source>
</evidence>
<organism evidence="7 8">
    <name type="scientific">Flavobacterium cheongpyeongense</name>
    <dbReference type="NCBI Taxonomy" id="2212651"/>
    <lineage>
        <taxon>Bacteria</taxon>
        <taxon>Pseudomonadati</taxon>
        <taxon>Bacteroidota</taxon>
        <taxon>Flavobacteriia</taxon>
        <taxon>Flavobacteriales</taxon>
        <taxon>Flavobacteriaceae</taxon>
        <taxon>Flavobacterium</taxon>
    </lineage>
</organism>
<feature type="signal peptide" evidence="5">
    <location>
        <begin position="1"/>
        <end position="19"/>
    </location>
</feature>
<keyword evidence="7" id="KW-0969">Cilium</keyword>
<keyword evidence="5" id="KW-0732">Signal</keyword>